<dbReference type="OrthoDB" id="2157641at2759"/>
<dbReference type="InterPro" id="IPR011993">
    <property type="entry name" value="PH-like_dom_sf"/>
</dbReference>
<evidence type="ECO:0000313" key="5">
    <source>
        <dbReference type="Proteomes" id="UP000271098"/>
    </source>
</evidence>
<evidence type="ECO:0000256" key="2">
    <source>
        <dbReference type="SAM" id="MobiDB-lite"/>
    </source>
</evidence>
<feature type="domain" description="PH" evidence="3">
    <location>
        <begin position="1"/>
        <end position="84"/>
    </location>
</feature>
<dbReference type="WBParaSite" id="GPUH_0002001901-mRNA-1">
    <property type="protein sequence ID" value="GPUH_0002001901-mRNA-1"/>
    <property type="gene ID" value="GPUH_0002001901"/>
</dbReference>
<keyword evidence="1" id="KW-0175">Coiled coil</keyword>
<evidence type="ECO:0000313" key="6">
    <source>
        <dbReference type="WBParaSite" id="GPUH_0002001901-mRNA-1"/>
    </source>
</evidence>
<feature type="region of interest" description="Disordered" evidence="2">
    <location>
        <begin position="227"/>
        <end position="273"/>
    </location>
</feature>
<dbReference type="InterPro" id="IPR001849">
    <property type="entry name" value="PH_domain"/>
</dbReference>
<dbReference type="AlphaFoldDB" id="A0A183EGA3"/>
<reference evidence="4 5" key="2">
    <citation type="submission" date="2018-11" db="EMBL/GenBank/DDBJ databases">
        <authorList>
            <consortium name="Pathogen Informatics"/>
        </authorList>
    </citation>
    <scope>NUCLEOTIDE SEQUENCE [LARGE SCALE GENOMIC DNA]</scope>
</reference>
<feature type="compositionally biased region" description="Acidic residues" evidence="2">
    <location>
        <begin position="241"/>
        <end position="254"/>
    </location>
</feature>
<feature type="coiled-coil region" evidence="1">
    <location>
        <begin position="124"/>
        <end position="154"/>
    </location>
</feature>
<dbReference type="Pfam" id="PF15410">
    <property type="entry name" value="PH_9"/>
    <property type="match status" value="1"/>
</dbReference>
<dbReference type="PANTHER" id="PTHR10663">
    <property type="entry name" value="GUANYL-NUCLEOTIDE EXCHANGE FACTOR"/>
    <property type="match status" value="1"/>
</dbReference>
<organism evidence="6">
    <name type="scientific">Gongylonema pulchrum</name>
    <dbReference type="NCBI Taxonomy" id="637853"/>
    <lineage>
        <taxon>Eukaryota</taxon>
        <taxon>Metazoa</taxon>
        <taxon>Ecdysozoa</taxon>
        <taxon>Nematoda</taxon>
        <taxon>Chromadorea</taxon>
        <taxon>Rhabditida</taxon>
        <taxon>Spirurina</taxon>
        <taxon>Spiruromorpha</taxon>
        <taxon>Spiruroidea</taxon>
        <taxon>Gongylonematidae</taxon>
        <taxon>Gongylonema</taxon>
    </lineage>
</organism>
<dbReference type="InterPro" id="IPR041681">
    <property type="entry name" value="PH_9"/>
</dbReference>
<evidence type="ECO:0000256" key="1">
    <source>
        <dbReference type="SAM" id="Coils"/>
    </source>
</evidence>
<evidence type="ECO:0000259" key="3">
    <source>
        <dbReference type="PROSITE" id="PS50003"/>
    </source>
</evidence>
<feature type="compositionally biased region" description="Basic and acidic residues" evidence="2">
    <location>
        <begin position="227"/>
        <end position="240"/>
    </location>
</feature>
<dbReference type="PANTHER" id="PTHR10663:SF376">
    <property type="entry name" value="PH AND SEC7 DOMAIN-CONTAINING PROTEIN"/>
    <property type="match status" value="1"/>
</dbReference>
<gene>
    <name evidence="4" type="ORF">GPUH_LOCUS19992</name>
</gene>
<accession>A0A183EGA3</accession>
<dbReference type="SUPFAM" id="SSF50729">
    <property type="entry name" value="PH domain-like"/>
    <property type="match status" value="1"/>
</dbReference>
<dbReference type="EMBL" id="UYRT01089555">
    <property type="protein sequence ID" value="VDN35057.1"/>
    <property type="molecule type" value="Genomic_DNA"/>
</dbReference>
<dbReference type="Proteomes" id="UP000271098">
    <property type="component" value="Unassembled WGS sequence"/>
</dbReference>
<sequence>MVYARLRGMVLYLHKDENGFRRGRFQTFNNAILLHHALAEKPKDYTKRQHVFKLRTANLGETLFQTSDPNEVQQWIDIINYVSSVFSSPALPAPVSNQSDVFHMPLLPSAPSNLSLVCILFINAEQLRAHEEKEEEMRQRLDELMKTAPSLKAKGHIVQNFFYKQRYLYQERERYQRYVDILREHLSMLSPSHSMAIRIEPTIGTYRLDVGKSSTTMQSRAVGREYVVKEEPEAEARAEKAEEEESEVDSEDSDTSAGRCSYQEAILQSPGPH</sequence>
<dbReference type="PROSITE" id="PS50003">
    <property type="entry name" value="PH_DOMAIN"/>
    <property type="match status" value="1"/>
</dbReference>
<proteinExistence type="predicted"/>
<dbReference type="Gene3D" id="2.30.29.30">
    <property type="entry name" value="Pleckstrin-homology domain (PH domain)/Phosphotyrosine-binding domain (PTB)"/>
    <property type="match status" value="1"/>
</dbReference>
<name>A0A183EGA3_9BILA</name>
<keyword evidence="5" id="KW-1185">Reference proteome</keyword>
<reference evidence="6" key="1">
    <citation type="submission" date="2016-06" db="UniProtKB">
        <authorList>
            <consortium name="WormBaseParasite"/>
        </authorList>
    </citation>
    <scope>IDENTIFICATION</scope>
</reference>
<evidence type="ECO:0000313" key="4">
    <source>
        <dbReference type="EMBL" id="VDN35057.1"/>
    </source>
</evidence>
<protein>
    <submittedName>
        <fullName evidence="6">PH domain-containing protein</fullName>
    </submittedName>
</protein>